<evidence type="ECO:0000313" key="2">
    <source>
        <dbReference type="Proteomes" id="UP000790787"/>
    </source>
</evidence>
<name>A0A1S3XDU4_TOBAC</name>
<dbReference type="Gene3D" id="3.10.590.10">
    <property type="entry name" value="ph1033 like domains"/>
    <property type="match status" value="1"/>
</dbReference>
<gene>
    <name evidence="3" type="primary">LOC107764011</name>
</gene>
<dbReference type="InterPro" id="IPR007275">
    <property type="entry name" value="YTH_domain"/>
</dbReference>
<sequence length="608" mass="66585">MEDTNQQNVDRFTSVSSSGERAVEPHNAAEQPISPKDERTVSANASVNAIIPGALRNAKDHPVTSETGALSAFYPLNSYSPQDQGFYYGGYDNGTGSWAEQSNDVNVNLHVVPPAMYNENPLFFPPGYGFDAQMAFGQFSPIASPLSPFMIDGQLYSPHQIPVSPNYYAPPISPGLPHVTSALPASQPDLVAPGSTGHEIDSMYFGPGSGYYIPVGSFGGGELSGSSNIGFYNYQGEFGSGQSLPNRPNPLDSGRYMSQMTSAALYPQPVGILGSYELNAMQASHQGLGFTPGSSGRNYSQGNPYPSANYGTGSSSLWEPGHRNWLTPDRGGRRERDRHSVNISTESLGMASERNRGPRALKPKSKGPIEDSSSSVIRKEVESTNTLQPEQYNRPEFVTGYEHAKFFVIKSFSEDNVHKSIKYSVWASTPLGNGKLDAAYREAKERNADCPVFLFFSVNASGQFCGVAEMVGPVDFENNAEHWQQDRWSGQFPVKWHVIKDVPNSQFRHLLLEHNDNKPVTHSRDSQEVKLPEGLEMLKIFKNYEADTSILDDFTYYDEREKSLLEKKSKQRTLQPGSAAVTTAADTISQLADSLAGTLNLEGNKKLP</sequence>
<dbReference type="PANTHER" id="PTHR12357">
    <property type="entry name" value="YTH YT521-B HOMOLOGY DOMAIN-CONTAINING"/>
    <property type="match status" value="1"/>
</dbReference>
<dbReference type="STRING" id="4097.A0A1S3XDU4"/>
<dbReference type="Pfam" id="PF04146">
    <property type="entry name" value="YTH"/>
    <property type="match status" value="1"/>
</dbReference>
<dbReference type="Proteomes" id="UP000790787">
    <property type="component" value="Chromosome 13"/>
</dbReference>
<dbReference type="SMR" id="A0A1S3XDU4"/>
<dbReference type="PROSITE" id="PS50882">
    <property type="entry name" value="YTH"/>
    <property type="match status" value="1"/>
</dbReference>
<dbReference type="KEGG" id="nta:107764011"/>
<dbReference type="PaxDb" id="4097-A0A1S3XDU4"/>
<proteinExistence type="inferred from homology"/>
<accession>A0A1S3XDU4</accession>
<keyword evidence="1" id="KW-0694">RNA-binding</keyword>
<dbReference type="GeneID" id="107764011"/>
<evidence type="ECO:0000256" key="1">
    <source>
        <dbReference type="RuleBase" id="RU369095"/>
    </source>
</evidence>
<reference evidence="3" key="2">
    <citation type="submission" date="2025-08" db="UniProtKB">
        <authorList>
            <consortium name="RefSeq"/>
        </authorList>
    </citation>
    <scope>IDENTIFICATION</scope>
</reference>
<keyword evidence="2" id="KW-1185">Reference proteome</keyword>
<reference evidence="2" key="1">
    <citation type="journal article" date="2014" name="Nat. Commun.">
        <title>The tobacco genome sequence and its comparison with those of tomato and potato.</title>
        <authorList>
            <person name="Sierro N."/>
            <person name="Battey J.N."/>
            <person name="Ouadi S."/>
            <person name="Bakaher N."/>
            <person name="Bovet L."/>
            <person name="Willig A."/>
            <person name="Goepfert S."/>
            <person name="Peitsch M.C."/>
            <person name="Ivanov N.V."/>
        </authorList>
    </citation>
    <scope>NUCLEOTIDE SEQUENCE [LARGE SCALE GENOMIC DNA]</scope>
</reference>
<protein>
    <recommendedName>
        <fullName evidence="1">YTH domain-containing family protein</fullName>
    </recommendedName>
</protein>
<dbReference type="GO" id="GO:1990247">
    <property type="term" value="F:N6-methyladenosine-containing RNA reader activity"/>
    <property type="evidence" value="ECO:0007669"/>
    <property type="project" value="UniProtKB-UniRule"/>
</dbReference>
<dbReference type="AlphaFoldDB" id="A0A1S3XDU4"/>
<evidence type="ECO:0000313" key="3">
    <source>
        <dbReference type="RefSeq" id="XP_016438019.1"/>
    </source>
</evidence>
<dbReference type="PANTHER" id="PTHR12357:SF77">
    <property type="entry name" value="YTH DOMAIN-CONTAINING FAMILY PROTEIN"/>
    <property type="match status" value="1"/>
</dbReference>
<dbReference type="GO" id="GO:0005737">
    <property type="term" value="C:cytoplasm"/>
    <property type="evidence" value="ECO:0000318"/>
    <property type="project" value="GO_Central"/>
</dbReference>
<organism evidence="2 3">
    <name type="scientific">Nicotiana tabacum</name>
    <name type="common">Common tobacco</name>
    <dbReference type="NCBI Taxonomy" id="4097"/>
    <lineage>
        <taxon>Eukaryota</taxon>
        <taxon>Viridiplantae</taxon>
        <taxon>Streptophyta</taxon>
        <taxon>Embryophyta</taxon>
        <taxon>Tracheophyta</taxon>
        <taxon>Spermatophyta</taxon>
        <taxon>Magnoliopsida</taxon>
        <taxon>eudicotyledons</taxon>
        <taxon>Gunneridae</taxon>
        <taxon>Pentapetalae</taxon>
        <taxon>asterids</taxon>
        <taxon>lamiids</taxon>
        <taxon>Solanales</taxon>
        <taxon>Solanaceae</taxon>
        <taxon>Nicotianoideae</taxon>
        <taxon>Nicotianeae</taxon>
        <taxon>Nicotiana</taxon>
    </lineage>
</organism>
<dbReference type="GO" id="GO:0061157">
    <property type="term" value="P:mRNA destabilization"/>
    <property type="evidence" value="ECO:0000318"/>
    <property type="project" value="GO_Central"/>
</dbReference>
<dbReference type="CDD" id="cd21134">
    <property type="entry name" value="YTH"/>
    <property type="match status" value="1"/>
</dbReference>
<dbReference type="OrthoDB" id="306690at2759"/>
<dbReference type="InterPro" id="IPR045168">
    <property type="entry name" value="YTH_prot"/>
</dbReference>
<dbReference type="RefSeq" id="XP_016438019.1">
    <property type="nucleotide sequence ID" value="XM_016582533.1"/>
</dbReference>
<dbReference type="GO" id="GO:0003729">
    <property type="term" value="F:mRNA binding"/>
    <property type="evidence" value="ECO:0000318"/>
    <property type="project" value="GO_Central"/>
</dbReference>
<comment type="function">
    <text evidence="1">Specifically recognizes and binds N6-methyladenosine (m6A)-containing RNAs, and regulates mRNA stability. M6A is a modification present at internal sites of mRNAs and some non-coding RNAs and plays a role in mRNA stability and processing.</text>
</comment>
<comment type="similarity">
    <text evidence="1">Belongs to the YTHDF family.</text>
</comment>